<evidence type="ECO:0000313" key="2">
    <source>
        <dbReference type="Proteomes" id="UP000243579"/>
    </source>
</evidence>
<sequence>MESDDDYSRDSYGSRSGSTLAIEASRITRSRTSSQDSVKFVPTRAQVVPVWARHARALGHLQSVAVGTQAVDVRQKRAAVFYVLDVYQVLPPLGSITSLQPCVEPAYQLRRRYSECHTFRRQLIELVKPRDHRRDCDYCQGLFLFLVSAKFPMRWPRALDGLRVWRQAIVCRRQIGLETWFNRLLLITHKSVVPVGTCEASILVLCELASFFLEPPPSESD</sequence>
<evidence type="ECO:0008006" key="3">
    <source>
        <dbReference type="Google" id="ProtNLM"/>
    </source>
</evidence>
<comment type="caution">
    <text evidence="1">The sequence shown here is derived from an EMBL/GenBank/DDBJ whole genome shotgun (WGS) entry which is preliminary data.</text>
</comment>
<organism evidence="1 2">
    <name type="scientific">Achlya hypogyna</name>
    <name type="common">Oomycete</name>
    <name type="synonym">Protoachlya hypogyna</name>
    <dbReference type="NCBI Taxonomy" id="1202772"/>
    <lineage>
        <taxon>Eukaryota</taxon>
        <taxon>Sar</taxon>
        <taxon>Stramenopiles</taxon>
        <taxon>Oomycota</taxon>
        <taxon>Saprolegniomycetes</taxon>
        <taxon>Saprolegniales</taxon>
        <taxon>Achlyaceae</taxon>
        <taxon>Achlya</taxon>
    </lineage>
</organism>
<accession>A0A1V9ZJP1</accession>
<reference evidence="1 2" key="1">
    <citation type="journal article" date="2014" name="Genome Biol. Evol.">
        <title>The secreted proteins of Achlya hypogyna and Thraustotheca clavata identify the ancestral oomycete secretome and reveal gene acquisitions by horizontal gene transfer.</title>
        <authorList>
            <person name="Misner I."/>
            <person name="Blouin N."/>
            <person name="Leonard G."/>
            <person name="Richards T.A."/>
            <person name="Lane C.E."/>
        </authorList>
    </citation>
    <scope>NUCLEOTIDE SEQUENCE [LARGE SCALE GENOMIC DNA]</scope>
    <source>
        <strain evidence="1 2">ATCC 48635</strain>
    </source>
</reference>
<dbReference type="Gene3D" id="3.30.1520.10">
    <property type="entry name" value="Phox-like domain"/>
    <property type="match status" value="1"/>
</dbReference>
<dbReference type="GO" id="GO:0035091">
    <property type="term" value="F:phosphatidylinositol binding"/>
    <property type="evidence" value="ECO:0007669"/>
    <property type="project" value="InterPro"/>
</dbReference>
<proteinExistence type="predicted"/>
<dbReference type="SUPFAM" id="SSF64268">
    <property type="entry name" value="PX domain"/>
    <property type="match status" value="1"/>
</dbReference>
<protein>
    <recommendedName>
        <fullName evidence="3">PX domain-containing protein</fullName>
    </recommendedName>
</protein>
<keyword evidence="2" id="KW-1185">Reference proteome</keyword>
<name>A0A1V9ZJP1_ACHHY</name>
<gene>
    <name evidence="1" type="ORF">ACHHYP_09031</name>
</gene>
<dbReference type="OrthoDB" id="104820at2759"/>
<evidence type="ECO:0000313" key="1">
    <source>
        <dbReference type="EMBL" id="OQR98186.1"/>
    </source>
</evidence>
<dbReference type="Proteomes" id="UP000243579">
    <property type="component" value="Unassembled WGS sequence"/>
</dbReference>
<dbReference type="InterPro" id="IPR036871">
    <property type="entry name" value="PX_dom_sf"/>
</dbReference>
<dbReference type="AlphaFoldDB" id="A0A1V9ZJP1"/>
<dbReference type="EMBL" id="JNBR01000089">
    <property type="protein sequence ID" value="OQR98186.1"/>
    <property type="molecule type" value="Genomic_DNA"/>
</dbReference>